<name>A0A377TRS8_KLEPN</name>
<evidence type="ECO:0000313" key="1">
    <source>
        <dbReference type="EMBL" id="STS81364.1"/>
    </source>
</evidence>
<dbReference type="Proteomes" id="UP000254938">
    <property type="component" value="Unassembled WGS sequence"/>
</dbReference>
<gene>
    <name evidence="1" type="ORF">NCTC9140_03101</name>
</gene>
<sequence length="58" mass="6529">MLAIDRQFNVMLQLLMQTPVFQRLHILHPLSGALGATFSNKCHQENGANQVKETHGDE</sequence>
<proteinExistence type="predicted"/>
<dbReference type="AlphaFoldDB" id="A0A377TRS8"/>
<dbReference type="EMBL" id="UGKQ01000007">
    <property type="protein sequence ID" value="STS81364.1"/>
    <property type="molecule type" value="Genomic_DNA"/>
</dbReference>
<accession>A0A377TRS8</accession>
<reference evidence="1 2" key="1">
    <citation type="submission" date="2018-06" db="EMBL/GenBank/DDBJ databases">
        <authorList>
            <consortium name="Pathogen Informatics"/>
            <person name="Doyle S."/>
        </authorList>
    </citation>
    <scope>NUCLEOTIDE SEQUENCE [LARGE SCALE GENOMIC DNA]</scope>
    <source>
        <strain evidence="1 2">NCTC9140</strain>
    </source>
</reference>
<evidence type="ECO:0000313" key="2">
    <source>
        <dbReference type="Proteomes" id="UP000254938"/>
    </source>
</evidence>
<organism evidence="1 2">
    <name type="scientific">Klebsiella pneumoniae</name>
    <dbReference type="NCBI Taxonomy" id="573"/>
    <lineage>
        <taxon>Bacteria</taxon>
        <taxon>Pseudomonadati</taxon>
        <taxon>Pseudomonadota</taxon>
        <taxon>Gammaproteobacteria</taxon>
        <taxon>Enterobacterales</taxon>
        <taxon>Enterobacteriaceae</taxon>
        <taxon>Klebsiella/Raoultella group</taxon>
        <taxon>Klebsiella</taxon>
        <taxon>Klebsiella pneumoniae complex</taxon>
    </lineage>
</organism>
<protein>
    <submittedName>
        <fullName evidence="1">Uncharacterized protein</fullName>
    </submittedName>
</protein>